<dbReference type="InterPro" id="IPR005569">
    <property type="entry name" value="Arc_DNA-bd_dom"/>
</dbReference>
<evidence type="ECO:0000313" key="4">
    <source>
        <dbReference type="Proteomes" id="UP000638986"/>
    </source>
</evidence>
<proteinExistence type="predicted"/>
<dbReference type="RefSeq" id="WP_197872941.1">
    <property type="nucleotide sequence ID" value="NZ_JADTXM010000012.1"/>
</dbReference>
<dbReference type="Gene3D" id="1.10.1220.10">
    <property type="entry name" value="Met repressor-like"/>
    <property type="match status" value="1"/>
</dbReference>
<gene>
    <name evidence="3" type="ORF">I5Q09_17810</name>
</gene>
<feature type="domain" description="Arc-like DNA binding" evidence="2">
    <location>
        <begin position="11"/>
        <end position="47"/>
    </location>
</feature>
<comment type="caution">
    <text evidence="3">The sequence shown here is derived from an EMBL/GenBank/DDBJ whole genome shotgun (WGS) entry which is preliminary data.</text>
</comment>
<organism evidence="3 4">
    <name type="scientific">Pseudomonas luteola</name>
    <dbReference type="NCBI Taxonomy" id="47886"/>
    <lineage>
        <taxon>Bacteria</taxon>
        <taxon>Pseudomonadati</taxon>
        <taxon>Pseudomonadota</taxon>
        <taxon>Gammaproteobacteria</taxon>
        <taxon>Pseudomonadales</taxon>
        <taxon>Pseudomonadaceae</taxon>
        <taxon>Pseudomonas</taxon>
    </lineage>
</organism>
<dbReference type="Pfam" id="PF03869">
    <property type="entry name" value="Arc"/>
    <property type="match status" value="1"/>
</dbReference>
<dbReference type="GO" id="GO:0003677">
    <property type="term" value="F:DNA binding"/>
    <property type="evidence" value="ECO:0007669"/>
    <property type="project" value="UniProtKB-KW"/>
</dbReference>
<dbReference type="EMBL" id="JADTXM010000012">
    <property type="protein sequence ID" value="MBH3440542.1"/>
    <property type="molecule type" value="Genomic_DNA"/>
</dbReference>
<dbReference type="SUPFAM" id="SSF47598">
    <property type="entry name" value="Ribbon-helix-helix"/>
    <property type="match status" value="1"/>
</dbReference>
<evidence type="ECO:0000256" key="1">
    <source>
        <dbReference type="SAM" id="Coils"/>
    </source>
</evidence>
<evidence type="ECO:0000259" key="2">
    <source>
        <dbReference type="Pfam" id="PF03869"/>
    </source>
</evidence>
<sequence>MDNDDRYIRITLRMPKDLHEKLTAAADATSKSMNAEIIARLQVSFSGTSYAQPLAVRKVSEALKGAPNSKAQRVQRLQREVIHVGVAIFEVTTRLNVWNLELISVISDEDRERLNNQIIDAHLELAELESKRRVLSLELNQAQRELVEDDLGL</sequence>
<keyword evidence="3" id="KW-0238">DNA-binding</keyword>
<dbReference type="Proteomes" id="UP000638986">
    <property type="component" value="Unassembled WGS sequence"/>
</dbReference>
<feature type="coiled-coil region" evidence="1">
    <location>
        <begin position="111"/>
        <end position="145"/>
    </location>
</feature>
<keyword evidence="1" id="KW-0175">Coiled coil</keyword>
<name>A0ABS0MXQ9_PSELU</name>
<reference evidence="3 4" key="1">
    <citation type="submission" date="2020-11" db="EMBL/GenBank/DDBJ databases">
        <title>Enhanced detection system for hospital associated transmission using whole genome sequencing surveillance.</title>
        <authorList>
            <person name="Harrison L.H."/>
            <person name="Van Tyne D."/>
            <person name="Marsh J.W."/>
            <person name="Griffith M.P."/>
            <person name="Snyder D.J."/>
            <person name="Cooper V.S."/>
            <person name="Mustapha M."/>
        </authorList>
    </citation>
    <scope>NUCLEOTIDE SEQUENCE [LARGE SCALE GENOMIC DNA]</scope>
    <source>
        <strain evidence="3 4">PSB00013</strain>
    </source>
</reference>
<dbReference type="InterPro" id="IPR010985">
    <property type="entry name" value="Ribbon_hlx_hlx"/>
</dbReference>
<dbReference type="InterPro" id="IPR013321">
    <property type="entry name" value="Arc_rbn_hlx_hlx"/>
</dbReference>
<protein>
    <submittedName>
        <fullName evidence="3">Arc family DNA-binding protein</fullName>
    </submittedName>
</protein>
<evidence type="ECO:0000313" key="3">
    <source>
        <dbReference type="EMBL" id="MBH3440542.1"/>
    </source>
</evidence>
<accession>A0ABS0MXQ9</accession>